<evidence type="ECO:0000256" key="2">
    <source>
        <dbReference type="SAM" id="Phobius"/>
    </source>
</evidence>
<keyword evidence="2" id="KW-0812">Transmembrane</keyword>
<gene>
    <name evidence="3" type="ORF">ADUPG1_013259</name>
</gene>
<accession>A0ABQ5K2A9</accession>
<evidence type="ECO:0000313" key="4">
    <source>
        <dbReference type="Proteomes" id="UP001057375"/>
    </source>
</evidence>
<feature type="transmembrane region" description="Helical" evidence="2">
    <location>
        <begin position="337"/>
        <end position="361"/>
    </location>
</feature>
<sequence length="378" mass="41655">MIAIGDTDNNSSITSAQKNSYILLLITYIFSSASDLLLNLELSRNGTSLFSRRELRKKYRIFVIIFVCIIGVVTVVTGIYGLFIISDLSKYSADDPKSLPSDLYSKARQKWEHISGFSMPCVQSISDILTIINVFVIYLLVKQHMSPSPKQNSDSTSLMEMTQTITVPLSHVSKPLSRVDIAEGKDSLSVKSLDEQPKTKEIYGDERFHGERTDLISDGPTAANSSNRDESPPPSATNGAIVSVQLEGYQADELNDIISITMDTALQDDEERIRTQLEMEDVVGSSHQASISNDSTASVIRKRKITVLTRLFVVALFSAFSQVFILIVSGITDTSSVFRWIVTITLGITAKGVSAIAFVNLSKRAMKGVKIPKIRRGK</sequence>
<feature type="transmembrane region" description="Helical" evidence="2">
    <location>
        <begin position="20"/>
        <end position="40"/>
    </location>
</feature>
<protein>
    <submittedName>
        <fullName evidence="3">Uncharacterized protein</fullName>
    </submittedName>
</protein>
<keyword evidence="2" id="KW-1133">Transmembrane helix</keyword>
<reference evidence="3" key="1">
    <citation type="submission" date="2022-03" db="EMBL/GenBank/DDBJ databases">
        <title>Draft genome sequence of Aduncisulcus paluster, a free-living microaerophilic Fornicata.</title>
        <authorList>
            <person name="Yuyama I."/>
            <person name="Kume K."/>
            <person name="Tamura T."/>
            <person name="Inagaki Y."/>
            <person name="Hashimoto T."/>
        </authorList>
    </citation>
    <scope>NUCLEOTIDE SEQUENCE</scope>
    <source>
        <strain evidence="3">NY0171</strain>
    </source>
</reference>
<keyword evidence="4" id="KW-1185">Reference proteome</keyword>
<feature type="transmembrane region" description="Helical" evidence="2">
    <location>
        <begin position="117"/>
        <end position="141"/>
    </location>
</feature>
<comment type="caution">
    <text evidence="3">The sequence shown here is derived from an EMBL/GenBank/DDBJ whole genome shotgun (WGS) entry which is preliminary data.</text>
</comment>
<name>A0ABQ5K2A9_9EUKA</name>
<feature type="region of interest" description="Disordered" evidence="1">
    <location>
        <begin position="190"/>
        <end position="239"/>
    </location>
</feature>
<dbReference type="EMBL" id="BQXS01012640">
    <property type="protein sequence ID" value="GKT26169.1"/>
    <property type="molecule type" value="Genomic_DNA"/>
</dbReference>
<evidence type="ECO:0000313" key="3">
    <source>
        <dbReference type="EMBL" id="GKT26169.1"/>
    </source>
</evidence>
<proteinExistence type="predicted"/>
<keyword evidence="2" id="KW-0472">Membrane</keyword>
<feature type="transmembrane region" description="Helical" evidence="2">
    <location>
        <begin position="311"/>
        <end position="331"/>
    </location>
</feature>
<feature type="compositionally biased region" description="Basic and acidic residues" evidence="1">
    <location>
        <begin position="190"/>
        <end position="215"/>
    </location>
</feature>
<feature type="transmembrane region" description="Helical" evidence="2">
    <location>
        <begin position="61"/>
        <end position="85"/>
    </location>
</feature>
<dbReference type="Proteomes" id="UP001057375">
    <property type="component" value="Unassembled WGS sequence"/>
</dbReference>
<organism evidence="3 4">
    <name type="scientific">Aduncisulcus paluster</name>
    <dbReference type="NCBI Taxonomy" id="2918883"/>
    <lineage>
        <taxon>Eukaryota</taxon>
        <taxon>Metamonada</taxon>
        <taxon>Carpediemonas-like organisms</taxon>
        <taxon>Aduncisulcus</taxon>
    </lineage>
</organism>
<evidence type="ECO:0000256" key="1">
    <source>
        <dbReference type="SAM" id="MobiDB-lite"/>
    </source>
</evidence>